<keyword evidence="2 5" id="KW-0436">Ligase</keyword>
<dbReference type="EMBL" id="CP010537">
    <property type="protein sequence ID" value="AJG23405.1"/>
    <property type="molecule type" value="Genomic_DNA"/>
</dbReference>
<dbReference type="Gene3D" id="3.30.300.30">
    <property type="match status" value="1"/>
</dbReference>
<evidence type="ECO:0000313" key="5">
    <source>
        <dbReference type="EMBL" id="AJG23405.1"/>
    </source>
</evidence>
<dbReference type="STRING" id="68895.RR42_s1817"/>
<dbReference type="Proteomes" id="UP000031843">
    <property type="component" value="Chromosome secondary"/>
</dbReference>
<dbReference type="Pfam" id="PF00501">
    <property type="entry name" value="AMP-binding"/>
    <property type="match status" value="1"/>
</dbReference>
<feature type="domain" description="AMP-dependent synthetase/ligase" evidence="3">
    <location>
        <begin position="15"/>
        <end position="396"/>
    </location>
</feature>
<dbReference type="GO" id="GO:0004467">
    <property type="term" value="F:long-chain fatty acid-CoA ligase activity"/>
    <property type="evidence" value="ECO:0007669"/>
    <property type="project" value="UniProtKB-EC"/>
</dbReference>
<protein>
    <submittedName>
        <fullName evidence="5">Long-chain-fatty-acid--CoA ligase</fullName>
        <ecNumber evidence="5">6.2.1.3</ecNumber>
    </submittedName>
</protein>
<dbReference type="RefSeq" id="WP_043355198.1">
    <property type="nucleotide sequence ID" value="NZ_CP010537.1"/>
</dbReference>
<dbReference type="PROSITE" id="PS00455">
    <property type="entry name" value="AMP_BINDING"/>
    <property type="match status" value="1"/>
</dbReference>
<sequence length="541" mass="57298">MTANPPPATIGAALRQASQRWGQRTAYLCGQQAHSFAGMEASSARLACGLLGLGIARGERIGVIGLNQIEWLQLFFAASRIGVAVVGLSVRYRDNEIEHMVNDSAVKAVFTVPECEGFDFPGMLARLAPRMPGLSHVVLIDPIDPIDPIDTAPSADTSSLRLSTLLATAPDPAVLAAAEAQVVPQDLAMVIYTSGTTGRPKGAGLSHRSMLAAALAQARHVRTTEADQIQLALPLNHVGGITCGVLNFLLGGGTCDLVPAFKADLVLARMRQHPPTIFSGVPTMATLLLMHPDSAKVDFSSVRLVIVGGATVDAALLEQLQARMPQATVMNLYGLSESSGAIVMTPWDAQRQDLMQSIGRVFDSAEVRVVSFAGESLATGEIGELCFRGAGVCPGYVGGAAGEDGFDAQGWLHSGDLGFVDERGYIHLKGRKKDMYIQGGFNVYPAEIEGVIARHPAVMMVAGIGVPDPVLGEIGRYYIVPKPGCQVSEQEIRAYCGTRLADYKVPRQVVLREALPLTPAGKIHKAALRTEDAPDTPARPA</sequence>
<reference evidence="5 6" key="1">
    <citation type="journal article" date="2015" name="Genome Announc.">
        <title>Complete Genome Sequence of Cupriavidus basilensis 4G11, Isolated from the Oak Ridge Field Research Center Site.</title>
        <authorList>
            <person name="Ray J."/>
            <person name="Waters R.J."/>
            <person name="Skerker J.M."/>
            <person name="Kuehl J.V."/>
            <person name="Price M.N."/>
            <person name="Huang J."/>
            <person name="Chakraborty R."/>
            <person name="Arkin A.P."/>
            <person name="Deutschbauer A."/>
        </authorList>
    </citation>
    <scope>NUCLEOTIDE SEQUENCE [LARGE SCALE GENOMIC DNA]</scope>
    <source>
        <strain evidence="5">4G11</strain>
    </source>
</reference>
<dbReference type="InterPro" id="IPR020845">
    <property type="entry name" value="AMP-binding_CS"/>
</dbReference>
<dbReference type="InterPro" id="IPR045851">
    <property type="entry name" value="AMP-bd_C_sf"/>
</dbReference>
<evidence type="ECO:0000256" key="1">
    <source>
        <dbReference type="ARBA" id="ARBA00006432"/>
    </source>
</evidence>
<dbReference type="InterPro" id="IPR025110">
    <property type="entry name" value="AMP-bd_C"/>
</dbReference>
<proteinExistence type="inferred from homology"/>
<accession>A0A0C4YLF8</accession>
<comment type="similarity">
    <text evidence="1">Belongs to the ATP-dependent AMP-binding enzyme family.</text>
</comment>
<dbReference type="AlphaFoldDB" id="A0A0C4YLF8"/>
<organism evidence="5 6">
    <name type="scientific">Cupriavidus basilensis</name>
    <dbReference type="NCBI Taxonomy" id="68895"/>
    <lineage>
        <taxon>Bacteria</taxon>
        <taxon>Pseudomonadati</taxon>
        <taxon>Pseudomonadota</taxon>
        <taxon>Betaproteobacteria</taxon>
        <taxon>Burkholderiales</taxon>
        <taxon>Burkholderiaceae</taxon>
        <taxon>Cupriavidus</taxon>
    </lineage>
</organism>
<dbReference type="Gene3D" id="3.40.50.12780">
    <property type="entry name" value="N-terminal domain of ligase-like"/>
    <property type="match status" value="1"/>
</dbReference>
<dbReference type="EC" id="6.2.1.3" evidence="5"/>
<dbReference type="PANTHER" id="PTHR43201:SF5">
    <property type="entry name" value="MEDIUM-CHAIN ACYL-COA LIGASE ACSF2, MITOCHONDRIAL"/>
    <property type="match status" value="1"/>
</dbReference>
<evidence type="ECO:0000259" key="3">
    <source>
        <dbReference type="Pfam" id="PF00501"/>
    </source>
</evidence>
<dbReference type="Pfam" id="PF13193">
    <property type="entry name" value="AMP-binding_C"/>
    <property type="match status" value="1"/>
</dbReference>
<evidence type="ECO:0000256" key="2">
    <source>
        <dbReference type="ARBA" id="ARBA00022598"/>
    </source>
</evidence>
<dbReference type="GO" id="GO:0031956">
    <property type="term" value="F:medium-chain fatty acid-CoA ligase activity"/>
    <property type="evidence" value="ECO:0007669"/>
    <property type="project" value="TreeGrafter"/>
</dbReference>
<dbReference type="InterPro" id="IPR042099">
    <property type="entry name" value="ANL_N_sf"/>
</dbReference>
<dbReference type="PANTHER" id="PTHR43201">
    <property type="entry name" value="ACYL-COA SYNTHETASE"/>
    <property type="match status" value="1"/>
</dbReference>
<dbReference type="SUPFAM" id="SSF56801">
    <property type="entry name" value="Acetyl-CoA synthetase-like"/>
    <property type="match status" value="1"/>
</dbReference>
<evidence type="ECO:0000259" key="4">
    <source>
        <dbReference type="Pfam" id="PF13193"/>
    </source>
</evidence>
<dbReference type="KEGG" id="cbw:RR42_s1817"/>
<keyword evidence="6" id="KW-1185">Reference proteome</keyword>
<name>A0A0C4YLF8_9BURK</name>
<gene>
    <name evidence="5" type="ORF">RR42_s1817</name>
</gene>
<evidence type="ECO:0000313" key="6">
    <source>
        <dbReference type="Proteomes" id="UP000031843"/>
    </source>
</evidence>
<dbReference type="OrthoDB" id="9766486at2"/>
<feature type="domain" description="AMP-binding enzyme C-terminal" evidence="4">
    <location>
        <begin position="447"/>
        <end position="522"/>
    </location>
</feature>
<dbReference type="InterPro" id="IPR000873">
    <property type="entry name" value="AMP-dep_synth/lig_dom"/>
</dbReference>